<dbReference type="PANTHER" id="PTHR22916">
    <property type="entry name" value="GLYCOSYLTRANSFERASE"/>
    <property type="match status" value="1"/>
</dbReference>
<feature type="domain" description="Glycosyltransferase 2-like" evidence="2">
    <location>
        <begin position="8"/>
        <end position="139"/>
    </location>
</feature>
<keyword evidence="1" id="KW-0472">Membrane</keyword>
<evidence type="ECO:0000313" key="4">
    <source>
        <dbReference type="Proteomes" id="UP001600165"/>
    </source>
</evidence>
<reference evidence="3 4" key="1">
    <citation type="submission" date="2024-10" db="EMBL/GenBank/DDBJ databases">
        <authorList>
            <person name="Ratan Roy A."/>
            <person name="Morales Sandoval P.H."/>
            <person name="De Los Santos Villalobos S."/>
            <person name="Chakraborty S."/>
            <person name="Mukherjee J."/>
        </authorList>
    </citation>
    <scope>NUCLEOTIDE SEQUENCE [LARGE SCALE GENOMIC DNA]</scope>
    <source>
        <strain evidence="3 4">S1</strain>
    </source>
</reference>
<proteinExistence type="predicted"/>
<dbReference type="CDD" id="cd00761">
    <property type="entry name" value="Glyco_tranf_GTA_type"/>
    <property type="match status" value="1"/>
</dbReference>
<dbReference type="Gene3D" id="3.90.550.10">
    <property type="entry name" value="Spore Coat Polysaccharide Biosynthesis Protein SpsA, Chain A"/>
    <property type="match status" value="1"/>
</dbReference>
<dbReference type="PANTHER" id="PTHR22916:SF3">
    <property type="entry name" value="UDP-GLCNAC:BETAGAL BETA-1,3-N-ACETYLGLUCOSAMINYLTRANSFERASE-LIKE PROTEIN 1"/>
    <property type="match status" value="1"/>
</dbReference>
<evidence type="ECO:0000313" key="3">
    <source>
        <dbReference type="EMBL" id="MFE4107910.1"/>
    </source>
</evidence>
<evidence type="ECO:0000259" key="2">
    <source>
        <dbReference type="Pfam" id="PF00535"/>
    </source>
</evidence>
<feature type="transmembrane region" description="Helical" evidence="1">
    <location>
        <begin position="286"/>
        <end position="304"/>
    </location>
</feature>
<keyword evidence="4" id="KW-1185">Reference proteome</keyword>
<gene>
    <name evidence="3" type="ORF">ACFVKH_16615</name>
</gene>
<dbReference type="RefSeq" id="WP_377967086.1">
    <property type="nucleotide sequence ID" value="NZ_JBHZOL010000095.1"/>
</dbReference>
<evidence type="ECO:0000256" key="1">
    <source>
        <dbReference type="SAM" id="Phobius"/>
    </source>
</evidence>
<dbReference type="InterPro" id="IPR029044">
    <property type="entry name" value="Nucleotide-diphossugar_trans"/>
</dbReference>
<comment type="caution">
    <text evidence="3">The sequence shown here is derived from an EMBL/GenBank/DDBJ whole genome shotgun (WGS) entry which is preliminary data.</text>
</comment>
<dbReference type="SUPFAM" id="SSF53448">
    <property type="entry name" value="Nucleotide-diphospho-sugar transferases"/>
    <property type="match status" value="1"/>
</dbReference>
<keyword evidence="1" id="KW-1133">Transmembrane helix</keyword>
<keyword evidence="1" id="KW-0812">Transmembrane</keyword>
<organism evidence="3 4">
    <name type="scientific">Almyronema epifaneia S1</name>
    <dbReference type="NCBI Taxonomy" id="2991925"/>
    <lineage>
        <taxon>Bacteria</taxon>
        <taxon>Bacillati</taxon>
        <taxon>Cyanobacteriota</taxon>
        <taxon>Cyanophyceae</taxon>
        <taxon>Nodosilineales</taxon>
        <taxon>Nodosilineaceae</taxon>
        <taxon>Almyronema</taxon>
        <taxon>Almyronema epifaneia</taxon>
    </lineage>
</organism>
<accession>A0ABW6IJY9</accession>
<protein>
    <submittedName>
        <fullName evidence="3">Glycosyltransferase family 2 protein</fullName>
    </submittedName>
</protein>
<dbReference type="InterPro" id="IPR001173">
    <property type="entry name" value="Glyco_trans_2-like"/>
</dbReference>
<dbReference type="Proteomes" id="UP001600165">
    <property type="component" value="Unassembled WGS sequence"/>
</dbReference>
<name>A0ABW6IJY9_9CYAN</name>
<dbReference type="Pfam" id="PF00535">
    <property type="entry name" value="Glycos_transf_2"/>
    <property type="match status" value="1"/>
</dbReference>
<sequence>MKTKPLVSVVIPTCNRPQLVIRAVKSALSQTLKEIEVMTIIDGEDEATTLSLKKLSEELSDERLTVLHLSSNAGAPTARNYGVKHAQADWVAFLDDDDEWLPEKLEKQLKLARSLENPCSIITCRYITRTPTSSYLTPRRLPYAGEHISEYLFARNSLLRGEGSIATSMLFVPRNLMLKYPFKTDLRRHQEADWLLKVLAKSYAKLNFLDEPLGILNVSYRLERVSTTGDWRYSLEWIKKNYSLITPRAYSGFVTSAVAALAAKEGDWRAIQVIGREAFSLGQPTFVQLVIFFMLWAFPAKVRYRLRDLLLGKWFRAKQV</sequence>
<dbReference type="EMBL" id="JBHZOL010000095">
    <property type="protein sequence ID" value="MFE4107910.1"/>
    <property type="molecule type" value="Genomic_DNA"/>
</dbReference>